<evidence type="ECO:0000259" key="9">
    <source>
        <dbReference type="PROSITE" id="PS51918"/>
    </source>
</evidence>
<dbReference type="NCBIfam" id="TIGR03956">
    <property type="entry name" value="rSAM_HydE"/>
    <property type="match status" value="1"/>
</dbReference>
<dbReference type="PANTHER" id="PTHR43726:SF1">
    <property type="entry name" value="BIOTIN SYNTHASE"/>
    <property type="match status" value="1"/>
</dbReference>
<dbReference type="PANTHER" id="PTHR43726">
    <property type="entry name" value="3-METHYLORNITHINE SYNTHASE"/>
    <property type="match status" value="1"/>
</dbReference>
<dbReference type="InterPro" id="IPR013785">
    <property type="entry name" value="Aldolase_TIM"/>
</dbReference>
<protein>
    <submittedName>
        <fullName evidence="10">[FeFe] hydrogenase H-cluster radical SAM maturase HydE</fullName>
    </submittedName>
</protein>
<dbReference type="GO" id="GO:0044272">
    <property type="term" value="P:sulfur compound biosynthetic process"/>
    <property type="evidence" value="ECO:0007669"/>
    <property type="project" value="UniProtKB-ARBA"/>
</dbReference>
<evidence type="ECO:0000256" key="5">
    <source>
        <dbReference type="ARBA" id="ARBA00023004"/>
    </source>
</evidence>
<feature type="compositionally biased region" description="Basic and acidic residues" evidence="8">
    <location>
        <begin position="10"/>
        <end position="19"/>
    </location>
</feature>
<evidence type="ECO:0000256" key="2">
    <source>
        <dbReference type="ARBA" id="ARBA00022485"/>
    </source>
</evidence>
<evidence type="ECO:0000256" key="1">
    <source>
        <dbReference type="ARBA" id="ARBA00001966"/>
    </source>
</evidence>
<accession>A0A9D1EKS5</accession>
<evidence type="ECO:0000256" key="6">
    <source>
        <dbReference type="ARBA" id="ARBA00023014"/>
    </source>
</evidence>
<reference evidence="10" key="1">
    <citation type="submission" date="2020-10" db="EMBL/GenBank/DDBJ databases">
        <authorList>
            <person name="Gilroy R."/>
        </authorList>
    </citation>
    <scope>NUCLEOTIDE SEQUENCE</scope>
    <source>
        <strain evidence="10">ChiSxjej1B13-7041</strain>
    </source>
</reference>
<organism evidence="10 11">
    <name type="scientific">Candidatus Egerieimonas intestinavium</name>
    <dbReference type="NCBI Taxonomy" id="2840777"/>
    <lineage>
        <taxon>Bacteria</taxon>
        <taxon>Bacillati</taxon>
        <taxon>Bacillota</taxon>
        <taxon>Clostridia</taxon>
        <taxon>Lachnospirales</taxon>
        <taxon>Lachnospiraceae</taxon>
        <taxon>Lachnospiraceae incertae sedis</taxon>
        <taxon>Candidatus Egerieimonas</taxon>
    </lineage>
</organism>
<comment type="caution">
    <text evidence="10">The sequence shown here is derived from an EMBL/GenBank/DDBJ whole genome shotgun (WGS) entry which is preliminary data.</text>
</comment>
<keyword evidence="3" id="KW-0949">S-adenosyl-L-methionine</keyword>
<sequence>MSRGRTGRALAEEAGREPARVPGSGSAAQAGKAPAEEAGREPARVPGPLPLSRGELRQILEELTGEQEAELFARARRKAQEGFGRGIYLRGLLEISNYCRNNCYYCGLRRDNRQLERYRLSREEILDCCQAAYQAGFRTFVLQGGEDPVQGPDWVEETVGQIRDRYPQCAITLSLGEHSRETYRRWREAGADRYLLRHETAEPKHYERLHPPEQSLQRRKECLWKLKELGYQTGSGIMVGSPGQGLEQIYRDLEFLWELQPEMIGIGPFLPQHQTPFSGEKPGSLTVTLRLLALLRLLFPRVLLPATTALATLDTGGRNRGILAGANVVMPNISPVKNRKNYALYDGKASNGAEAVEGLALLREELRQIGYVPSMERGDYHV</sequence>
<comment type="cofactor">
    <cofactor evidence="1">
        <name>[4Fe-4S] cluster</name>
        <dbReference type="ChEBI" id="CHEBI:49883"/>
    </cofactor>
</comment>
<evidence type="ECO:0000313" key="11">
    <source>
        <dbReference type="Proteomes" id="UP000886841"/>
    </source>
</evidence>
<dbReference type="SFLD" id="SFLDG01060">
    <property type="entry name" value="BATS_domain_containing"/>
    <property type="match status" value="1"/>
</dbReference>
<dbReference type="Gene3D" id="3.20.20.70">
    <property type="entry name" value="Aldolase class I"/>
    <property type="match status" value="1"/>
</dbReference>
<dbReference type="SFLD" id="SFLDF00348">
    <property type="entry name" value="FeFe_hydrogenase_maturase_(Hyd"/>
    <property type="match status" value="1"/>
</dbReference>
<keyword evidence="6" id="KW-0411">Iron-sulfur</keyword>
<dbReference type="GO" id="GO:0046872">
    <property type="term" value="F:metal ion binding"/>
    <property type="evidence" value="ECO:0007669"/>
    <property type="project" value="UniProtKB-KW"/>
</dbReference>
<dbReference type="InterPro" id="IPR058240">
    <property type="entry name" value="rSAM_sf"/>
</dbReference>
<dbReference type="InterPro" id="IPR007197">
    <property type="entry name" value="rSAM"/>
</dbReference>
<dbReference type="GO" id="GO:0042364">
    <property type="term" value="P:water-soluble vitamin biosynthetic process"/>
    <property type="evidence" value="ECO:0007669"/>
    <property type="project" value="UniProtKB-ARBA"/>
</dbReference>
<dbReference type="InterPro" id="IPR034422">
    <property type="entry name" value="HydE/PylB-like"/>
</dbReference>
<proteinExistence type="predicted"/>
<dbReference type="InterPro" id="IPR024021">
    <property type="entry name" value="FeFe-hyd_HydE_rSAM"/>
</dbReference>
<keyword evidence="4" id="KW-0479">Metal-binding</keyword>
<dbReference type="Proteomes" id="UP000886841">
    <property type="component" value="Unassembled WGS sequence"/>
</dbReference>
<evidence type="ECO:0000313" key="10">
    <source>
        <dbReference type="EMBL" id="HIR93750.1"/>
    </source>
</evidence>
<dbReference type="SMART" id="SM00729">
    <property type="entry name" value="Elp3"/>
    <property type="match status" value="1"/>
</dbReference>
<dbReference type="SUPFAM" id="SSF102114">
    <property type="entry name" value="Radical SAM enzymes"/>
    <property type="match status" value="1"/>
</dbReference>
<name>A0A9D1EKS5_9FIRM</name>
<dbReference type="GO" id="GO:0016740">
    <property type="term" value="F:transferase activity"/>
    <property type="evidence" value="ECO:0007669"/>
    <property type="project" value="TreeGrafter"/>
</dbReference>
<dbReference type="PROSITE" id="PS51918">
    <property type="entry name" value="RADICAL_SAM"/>
    <property type="match status" value="1"/>
</dbReference>
<feature type="compositionally biased region" description="Basic and acidic residues" evidence="8">
    <location>
        <begin position="34"/>
        <end position="43"/>
    </location>
</feature>
<dbReference type="Pfam" id="PF04055">
    <property type="entry name" value="Radical_SAM"/>
    <property type="match status" value="1"/>
</dbReference>
<dbReference type="InterPro" id="IPR010722">
    <property type="entry name" value="BATS_dom"/>
</dbReference>
<dbReference type="SFLD" id="SFLDG01280">
    <property type="entry name" value="HydE/PylB-like"/>
    <property type="match status" value="1"/>
</dbReference>
<evidence type="ECO:0000256" key="7">
    <source>
        <dbReference type="ARBA" id="ARBA00034078"/>
    </source>
</evidence>
<comment type="cofactor">
    <cofactor evidence="7">
        <name>[2Fe-2S] cluster</name>
        <dbReference type="ChEBI" id="CHEBI:190135"/>
    </cofactor>
</comment>
<evidence type="ECO:0000256" key="3">
    <source>
        <dbReference type="ARBA" id="ARBA00022691"/>
    </source>
</evidence>
<reference evidence="10" key="2">
    <citation type="journal article" date="2021" name="PeerJ">
        <title>Extensive microbial diversity within the chicken gut microbiome revealed by metagenomics and culture.</title>
        <authorList>
            <person name="Gilroy R."/>
            <person name="Ravi A."/>
            <person name="Getino M."/>
            <person name="Pursley I."/>
            <person name="Horton D.L."/>
            <person name="Alikhan N.F."/>
            <person name="Baker D."/>
            <person name="Gharbi K."/>
            <person name="Hall N."/>
            <person name="Watson M."/>
            <person name="Adriaenssens E.M."/>
            <person name="Foster-Nyarko E."/>
            <person name="Jarju S."/>
            <person name="Secka A."/>
            <person name="Antonio M."/>
            <person name="Oren A."/>
            <person name="Chaudhuri R.R."/>
            <person name="La Ragione R."/>
            <person name="Hildebrand F."/>
            <person name="Pallen M.J."/>
        </authorList>
    </citation>
    <scope>NUCLEOTIDE SEQUENCE</scope>
    <source>
        <strain evidence="10">ChiSxjej1B13-7041</strain>
    </source>
</reference>
<dbReference type="EMBL" id="DVHU01000091">
    <property type="protein sequence ID" value="HIR93750.1"/>
    <property type="molecule type" value="Genomic_DNA"/>
</dbReference>
<keyword evidence="5" id="KW-0408">Iron</keyword>
<dbReference type="SMART" id="SM00876">
    <property type="entry name" value="BATS"/>
    <property type="match status" value="1"/>
</dbReference>
<dbReference type="AlphaFoldDB" id="A0A9D1EKS5"/>
<dbReference type="InterPro" id="IPR006638">
    <property type="entry name" value="Elp3/MiaA/NifB-like_rSAM"/>
</dbReference>
<dbReference type="CDD" id="cd01335">
    <property type="entry name" value="Radical_SAM"/>
    <property type="match status" value="1"/>
</dbReference>
<evidence type="ECO:0000256" key="8">
    <source>
        <dbReference type="SAM" id="MobiDB-lite"/>
    </source>
</evidence>
<feature type="compositionally biased region" description="Low complexity" evidence="8">
    <location>
        <begin position="22"/>
        <end position="33"/>
    </location>
</feature>
<keyword evidence="2" id="KW-0004">4Fe-4S</keyword>
<dbReference type="GO" id="GO:0051539">
    <property type="term" value="F:4 iron, 4 sulfur cluster binding"/>
    <property type="evidence" value="ECO:0007669"/>
    <property type="project" value="UniProtKB-KW"/>
</dbReference>
<feature type="domain" description="Radical SAM core" evidence="9">
    <location>
        <begin position="85"/>
        <end position="301"/>
    </location>
</feature>
<feature type="region of interest" description="Disordered" evidence="8">
    <location>
        <begin position="1"/>
        <end position="51"/>
    </location>
</feature>
<dbReference type="SFLD" id="SFLDS00029">
    <property type="entry name" value="Radical_SAM"/>
    <property type="match status" value="1"/>
</dbReference>
<gene>
    <name evidence="10" type="primary">hydE</name>
    <name evidence="10" type="ORF">IAB98_10075</name>
</gene>
<evidence type="ECO:0000256" key="4">
    <source>
        <dbReference type="ARBA" id="ARBA00022723"/>
    </source>
</evidence>